<proteinExistence type="inferred from homology"/>
<keyword evidence="3" id="KW-0547">Nucleotide-binding</keyword>
<dbReference type="Pfam" id="PF14833">
    <property type="entry name" value="NAD_binding_11"/>
    <property type="match status" value="1"/>
</dbReference>
<dbReference type="OMA" id="IAVHYDH"/>
<keyword evidence="11" id="KW-1185">Reference proteome</keyword>
<dbReference type="InterPro" id="IPR031475">
    <property type="entry name" value="NBD_C"/>
</dbReference>
<dbReference type="PANTHER" id="PTHR30304:SF0">
    <property type="entry name" value="D-TAGATOSE-1,6-BISPHOSPHATE ALDOLASE SUBUNIT GATY-RELATED"/>
    <property type="match status" value="1"/>
</dbReference>
<keyword evidence="5" id="KW-0067">ATP-binding</keyword>
<sequence length="941" mass="101283">MAAGSAEAFRRAGQVLEAMSETLYVIDGGAGKGSAVKVVNQLLAGVHIASAGEAMALGARMGVNPRLLYQSIINSSGSSWMFVNRVPHMLDADYTPLSAVNIFVKDLGIVLAQGRNCRVHLHLAATAHQQFLSAASGGFAFEDDAAVVKIYEKLAGISVACEEKDSQIITPAAFTSHEPSNIKIISKQELLGTLPPQWPEDPVDQIRSSEDSKQARVLVVLDDDPTGTQTVHGITVLTEWTVESIKEEFLKQPSCFFILTNSRALSSDKASVLVRSIASNVKAAATLAERSFTIVLRGDSTLRGHFPEELDAVASVIGETDAWIICPFFPQGGRYTIHDVHYVADEDKLVPAGETEFAKDAVFGYKASNLKQWVEEKTKGRFNSKDIASISIDTLRNGGPETVCKELCRLPKGSVCIVNAASEKDISVFSAGMIQAELKGRRFLCRTAATFVSARIGLKYKAPLTPTNLGVPTCKNGGLIVVGSYVPKTTKQVEALRAQFPNSIHWLELSVPNIASGSIISRESEINHISRAADALLAAGIDTVIMTSRTLVTGKDDSDNLEINSKVSSALVEIVKRIQVYPRYLLAKGGITSSDLATKAMKASKAEVLGQALPGVPIWRLGAESRHPGMPYIVFPGNVGSSSAIAEIVASWSCKSLQIAKNILLEAANGHYAVGAFNVYNLEGISSVISAAKDEGSPAILQIHPTALRHGKGALVAACISAAKTANVPIAVHLDHGTDEQEILDAIDMGFDSIMIDCSHLPFKENLERTKRITIAAHSRNVFVEAELGRLSGTEDGLTVEEYEEKLTDPIQADEFLRETKVDALAVCIGNVHGIYPKDGPKLKFDLLQKLGEITSKHNSFLVLHGASGLSPDVIKECIKHGVRKFNVNTEVRSAYVTTLREPKKDLLDIMSCAQDAMKTVIAEKLKVFGSSGKFLNQAHV</sequence>
<keyword evidence="4" id="KW-0418">Kinase</keyword>
<evidence type="ECO:0000259" key="7">
    <source>
        <dbReference type="Pfam" id="PF07005"/>
    </source>
</evidence>
<dbReference type="Pfam" id="PF01116">
    <property type="entry name" value="F_bP_aldolase"/>
    <property type="match status" value="1"/>
</dbReference>
<evidence type="ECO:0000256" key="4">
    <source>
        <dbReference type="ARBA" id="ARBA00022777"/>
    </source>
</evidence>
<dbReference type="Gene3D" id="3.40.980.20">
    <property type="entry name" value="Four-carbon acid sugar kinase, nucleotide binding domain"/>
    <property type="match status" value="1"/>
</dbReference>
<keyword evidence="6" id="KW-0119">Carbohydrate metabolism</keyword>
<dbReference type="CDD" id="cd00947">
    <property type="entry name" value="TBP_aldolase_IIB"/>
    <property type="match status" value="1"/>
</dbReference>
<dbReference type="EMBL" id="CM035422">
    <property type="protein sequence ID" value="KAH7372824.1"/>
    <property type="molecule type" value="Genomic_DNA"/>
</dbReference>
<evidence type="ECO:0000256" key="3">
    <source>
        <dbReference type="ARBA" id="ARBA00022741"/>
    </source>
</evidence>
<dbReference type="InterPro" id="IPR010737">
    <property type="entry name" value="4-carb_acid_sugar_kinase_N"/>
</dbReference>
<dbReference type="GO" id="GO:0051287">
    <property type="term" value="F:NAD binding"/>
    <property type="evidence" value="ECO:0007669"/>
    <property type="project" value="InterPro"/>
</dbReference>
<dbReference type="Pfam" id="PF07005">
    <property type="entry name" value="SBD_N"/>
    <property type="match status" value="1"/>
</dbReference>
<dbReference type="InterPro" id="IPR037051">
    <property type="entry name" value="4-carb_acid_sugar_kinase_N_sf"/>
</dbReference>
<organism evidence="10 11">
    <name type="scientific">Ceratopteris richardii</name>
    <name type="common">Triangle waterfern</name>
    <dbReference type="NCBI Taxonomy" id="49495"/>
    <lineage>
        <taxon>Eukaryota</taxon>
        <taxon>Viridiplantae</taxon>
        <taxon>Streptophyta</taxon>
        <taxon>Embryophyta</taxon>
        <taxon>Tracheophyta</taxon>
        <taxon>Polypodiopsida</taxon>
        <taxon>Polypodiidae</taxon>
        <taxon>Polypodiales</taxon>
        <taxon>Pteridineae</taxon>
        <taxon>Pteridaceae</taxon>
        <taxon>Parkerioideae</taxon>
        <taxon>Ceratopteris</taxon>
    </lineage>
</organism>
<feature type="domain" description="Four-carbon acid sugar kinase N-terminal" evidence="7">
    <location>
        <begin position="218"/>
        <end position="454"/>
    </location>
</feature>
<evidence type="ECO:0000313" key="11">
    <source>
        <dbReference type="Proteomes" id="UP000825935"/>
    </source>
</evidence>
<evidence type="ECO:0000256" key="6">
    <source>
        <dbReference type="ARBA" id="ARBA00023277"/>
    </source>
</evidence>
<dbReference type="InterPro" id="IPR008927">
    <property type="entry name" value="6-PGluconate_DH-like_C_sf"/>
</dbReference>
<evidence type="ECO:0000313" key="10">
    <source>
        <dbReference type="EMBL" id="KAH7372822.1"/>
    </source>
</evidence>
<accession>A0A8T2SSS3</accession>
<dbReference type="SUPFAM" id="SSF51569">
    <property type="entry name" value="Aldolase"/>
    <property type="match status" value="1"/>
</dbReference>
<evidence type="ECO:0000259" key="9">
    <source>
        <dbReference type="Pfam" id="PF17042"/>
    </source>
</evidence>
<feature type="domain" description="Four-carbon acid sugar kinase nucleotide binding" evidence="9">
    <location>
        <begin position="479"/>
        <end position="644"/>
    </location>
</feature>
<dbReference type="GO" id="GO:0005524">
    <property type="term" value="F:ATP binding"/>
    <property type="evidence" value="ECO:0007669"/>
    <property type="project" value="UniProtKB-KW"/>
</dbReference>
<dbReference type="PROSITE" id="PS00602">
    <property type="entry name" value="ALDOLASE_CLASS_II_1"/>
    <property type="match status" value="1"/>
</dbReference>
<dbReference type="Gene3D" id="3.40.50.10840">
    <property type="entry name" value="Putative sugar-binding, N-terminal domain"/>
    <property type="match status" value="1"/>
</dbReference>
<evidence type="ECO:0000259" key="8">
    <source>
        <dbReference type="Pfam" id="PF14833"/>
    </source>
</evidence>
<evidence type="ECO:0000256" key="1">
    <source>
        <dbReference type="ARBA" id="ARBA00005715"/>
    </source>
</evidence>
<dbReference type="NCBIfam" id="TIGR00167">
    <property type="entry name" value="cbbA"/>
    <property type="match status" value="1"/>
</dbReference>
<dbReference type="PANTHER" id="PTHR30304">
    <property type="entry name" value="D-TAGATOSE-1,6-BISPHOSPHATE ALDOLASE"/>
    <property type="match status" value="1"/>
</dbReference>
<reference evidence="10" key="1">
    <citation type="submission" date="2021-08" db="EMBL/GenBank/DDBJ databases">
        <title>WGS assembly of Ceratopteris richardii.</title>
        <authorList>
            <person name="Marchant D.B."/>
            <person name="Chen G."/>
            <person name="Jenkins J."/>
            <person name="Shu S."/>
            <person name="Leebens-Mack J."/>
            <person name="Grimwood J."/>
            <person name="Schmutz J."/>
            <person name="Soltis P."/>
            <person name="Soltis D."/>
            <person name="Chen Z.-H."/>
        </authorList>
    </citation>
    <scope>NUCLEOTIDE SEQUENCE</scope>
    <source>
        <strain evidence="10">Whitten #5841</strain>
        <tissue evidence="10">Leaf</tissue>
    </source>
</reference>
<dbReference type="InterPro" id="IPR050246">
    <property type="entry name" value="Class_II_FBP_aldolase"/>
</dbReference>
<dbReference type="SUPFAM" id="SSF142764">
    <property type="entry name" value="YgbK-like"/>
    <property type="match status" value="1"/>
</dbReference>
<evidence type="ECO:0008006" key="12">
    <source>
        <dbReference type="Google" id="ProtNLM"/>
    </source>
</evidence>
<dbReference type="InterPro" id="IPR042213">
    <property type="entry name" value="NBD_C_sf"/>
</dbReference>
<dbReference type="Proteomes" id="UP000825935">
    <property type="component" value="Chromosome 17"/>
</dbReference>
<protein>
    <recommendedName>
        <fullName evidence="12">Fructose-bisphosphate aldolase</fullName>
    </recommendedName>
</protein>
<dbReference type="GO" id="GO:0005975">
    <property type="term" value="P:carbohydrate metabolic process"/>
    <property type="evidence" value="ECO:0007669"/>
    <property type="project" value="InterPro"/>
</dbReference>
<evidence type="ECO:0000256" key="2">
    <source>
        <dbReference type="ARBA" id="ARBA00022679"/>
    </source>
</evidence>
<dbReference type="Gene3D" id="1.10.1040.10">
    <property type="entry name" value="N-(1-d-carboxylethyl)-l-norvaline Dehydrogenase, domain 2"/>
    <property type="match status" value="1"/>
</dbReference>
<comment type="caution">
    <text evidence="10">The sequence shown here is derived from an EMBL/GenBank/DDBJ whole genome shotgun (WGS) entry which is preliminary data.</text>
</comment>
<dbReference type="GO" id="GO:0008270">
    <property type="term" value="F:zinc ion binding"/>
    <property type="evidence" value="ECO:0007669"/>
    <property type="project" value="InterPro"/>
</dbReference>
<dbReference type="SUPFAM" id="SSF48179">
    <property type="entry name" value="6-phosphogluconate dehydrogenase C-terminal domain-like"/>
    <property type="match status" value="1"/>
</dbReference>
<keyword evidence="2" id="KW-0808">Transferase</keyword>
<dbReference type="InterPro" id="IPR000771">
    <property type="entry name" value="FBA_II"/>
</dbReference>
<dbReference type="Pfam" id="PF17042">
    <property type="entry name" value="NBD_C"/>
    <property type="match status" value="1"/>
</dbReference>
<evidence type="ECO:0000256" key="5">
    <source>
        <dbReference type="ARBA" id="ARBA00022840"/>
    </source>
</evidence>
<gene>
    <name evidence="10" type="ORF">KP509_17G023200</name>
</gene>
<dbReference type="OrthoDB" id="48988at2759"/>
<dbReference type="InterPro" id="IPR029154">
    <property type="entry name" value="HIBADH-like_NADP-bd"/>
</dbReference>
<dbReference type="Gene3D" id="3.20.20.70">
    <property type="entry name" value="Aldolase class I"/>
    <property type="match status" value="1"/>
</dbReference>
<dbReference type="GO" id="GO:0016832">
    <property type="term" value="F:aldehyde-lyase activity"/>
    <property type="evidence" value="ECO:0007669"/>
    <property type="project" value="InterPro"/>
</dbReference>
<dbReference type="InterPro" id="IPR013328">
    <property type="entry name" value="6PGD_dom2"/>
</dbReference>
<dbReference type="EMBL" id="CM035422">
    <property type="protein sequence ID" value="KAH7372822.1"/>
    <property type="molecule type" value="Genomic_DNA"/>
</dbReference>
<feature type="domain" description="3-hydroxyisobutyrate dehydrogenase-like NAD-binding" evidence="8">
    <location>
        <begin position="31"/>
        <end position="151"/>
    </location>
</feature>
<name>A0A8T2SSS3_CERRI</name>
<dbReference type="InterPro" id="IPR013785">
    <property type="entry name" value="Aldolase_TIM"/>
</dbReference>
<comment type="similarity">
    <text evidence="1">Belongs to the four-carbon acid sugar kinase family.</text>
</comment>
<dbReference type="GO" id="GO:0016301">
    <property type="term" value="F:kinase activity"/>
    <property type="evidence" value="ECO:0007669"/>
    <property type="project" value="UniProtKB-KW"/>
</dbReference>
<dbReference type="AlphaFoldDB" id="A0A8T2SSS3"/>